<name>A0A0W7Z8R6_9BURK</name>
<sequence>MQLHKILTSLCAAAIFGGVVSSASAQTAPGDKVLLQMQEAARKGDKSRLTALLPQAAGHPLEPWAAYWELKARLPEATQAEVDAFLQRWRGTYQEDRLRNDWLLLLGQRRAWADFDQQLAEFRMRDDKEVRCYELAVQTIEGRAAPETAEEVLRLWYGQRDGDDGCTYAASELYAAQQLKDHAVWKRARIAAEANRQTAVRRAVAIVAPDSVQHVAEVFASPIKYLAGTSKVRGNTRRELAVLALLRVANQNPAQAATLMEDTWASQLSAEERDWVWGVIGKVSARRLSDDAVGYFAKVSKPGRMPDDAQEWMVRAQLRAGNWHAVRKAIDAMPAALQADSTWVYWKAQALLRDRRASEADQAQARQLLQSIAGVKGFYEKLALEDLGQVVQMPPAPAPLTPAEKAAAAQNPGLQRALYAINMGLRSEGVREWNYTIGLHTPGGMKDRELLAAADLACQKQVWDRCINTSERTREVVDWNQRFPMPFHDAVIAQSQSIGLDPAYVYGLIRQESRFIMDARSHVGASGLMQVMPATAKWTARKIGMTDFKPHMINDRDVNITIGTSYLKLALDDFDGSMLLAAAGYNAGPGRPRNWRNGPVLDGAIWAENVPFTETRDYVKKVLSNTTNYAALITGQPQSLKARLGKVGPKDTVTAYNRDLP</sequence>
<dbReference type="InterPro" id="IPR008258">
    <property type="entry name" value="Transglycosylase_SLT_dom_1"/>
</dbReference>
<evidence type="ECO:0000256" key="1">
    <source>
        <dbReference type="ARBA" id="ARBA00007734"/>
    </source>
</evidence>
<keyword evidence="7" id="KW-1185">Reference proteome</keyword>
<feature type="signal peptide" evidence="3">
    <location>
        <begin position="1"/>
        <end position="25"/>
    </location>
</feature>
<dbReference type="PANTHER" id="PTHR37423:SF5">
    <property type="entry name" value="SOLUBLE LYTIC MUREIN TRANSGLYCOSYLASE"/>
    <property type="match status" value="1"/>
</dbReference>
<dbReference type="SUPFAM" id="SSF48435">
    <property type="entry name" value="Bacterial muramidases"/>
    <property type="match status" value="1"/>
</dbReference>
<dbReference type="AlphaFoldDB" id="A0A0W7Z8R6"/>
<accession>A0A1V3TNG4</accession>
<dbReference type="CDD" id="cd13401">
    <property type="entry name" value="Slt70-like"/>
    <property type="match status" value="1"/>
</dbReference>
<evidence type="ECO:0000256" key="2">
    <source>
        <dbReference type="ARBA" id="ARBA00022729"/>
    </source>
</evidence>
<dbReference type="EMBL" id="LPXH01000001">
    <property type="protein sequence ID" value="KUF43708.1"/>
    <property type="molecule type" value="Genomic_DNA"/>
</dbReference>
<gene>
    <name evidence="6" type="ORF">AS359_04965</name>
    <name evidence="5" type="ORF">B5M06_03415</name>
</gene>
<protein>
    <submittedName>
        <fullName evidence="6">Lytic transglycosylase</fullName>
    </submittedName>
</protein>
<dbReference type="KEGG" id="cke:B5M06_03415"/>
<evidence type="ECO:0000313" key="8">
    <source>
        <dbReference type="Proteomes" id="UP000242792"/>
    </source>
</evidence>
<feature type="domain" description="Transglycosylase SLT" evidence="4">
    <location>
        <begin position="491"/>
        <end position="597"/>
    </location>
</feature>
<dbReference type="InterPro" id="IPR023346">
    <property type="entry name" value="Lysozyme-like_dom_sf"/>
</dbReference>
<evidence type="ECO:0000259" key="4">
    <source>
        <dbReference type="Pfam" id="PF01464"/>
    </source>
</evidence>
<reference evidence="5 8" key="2">
    <citation type="submission" date="2017-03" db="EMBL/GenBank/DDBJ databases">
        <title>Rapid Whole Genome Sequencing of Comamonas kerstersii Causing Continuous ambulatory Peritoneal Dialysis-Associated Peritonitis.</title>
        <authorList>
            <person name="Zheng B."/>
        </authorList>
    </citation>
    <scope>NUCLEOTIDE SEQUENCE [LARGE SCALE GENOMIC DNA]</scope>
    <source>
        <strain evidence="5 8">8943</strain>
    </source>
</reference>
<dbReference type="Proteomes" id="UP000053300">
    <property type="component" value="Unassembled WGS sequence"/>
</dbReference>
<dbReference type="Gene3D" id="1.10.530.10">
    <property type="match status" value="1"/>
</dbReference>
<dbReference type="GO" id="GO:0004553">
    <property type="term" value="F:hydrolase activity, hydrolyzing O-glycosyl compounds"/>
    <property type="evidence" value="ECO:0007669"/>
    <property type="project" value="InterPro"/>
</dbReference>
<dbReference type="RefSeq" id="WP_054067780.1">
    <property type="nucleotide sequence ID" value="NZ_CATYED010000004.1"/>
</dbReference>
<reference evidence="6 7" key="1">
    <citation type="submission" date="2015-12" db="EMBL/GenBank/DDBJ databases">
        <title>Complete genome sequence of a multi-drug resistant strain Acidovorax sp. 12322-1.</title>
        <authorList>
            <person name="Ming D."/>
            <person name="Wang M."/>
            <person name="Hu S."/>
            <person name="Zhou Y."/>
            <person name="Jiang T."/>
        </authorList>
    </citation>
    <scope>NUCLEOTIDE SEQUENCE [LARGE SCALE GENOMIC DNA]</scope>
    <source>
        <strain evidence="6 7">12322-1</strain>
    </source>
</reference>
<keyword evidence="2 3" id="KW-0732">Signal</keyword>
<dbReference type="GeneID" id="83038365"/>
<dbReference type="Proteomes" id="UP000242792">
    <property type="component" value="Chromosome"/>
</dbReference>
<evidence type="ECO:0000313" key="5">
    <source>
        <dbReference type="EMBL" id="AQZ97456.1"/>
    </source>
</evidence>
<dbReference type="OrthoDB" id="92254at2"/>
<accession>A0A0W7Z8R6</accession>
<evidence type="ECO:0000256" key="3">
    <source>
        <dbReference type="SAM" id="SignalP"/>
    </source>
</evidence>
<dbReference type="EMBL" id="CP020121">
    <property type="protein sequence ID" value="AQZ97456.1"/>
    <property type="molecule type" value="Genomic_DNA"/>
</dbReference>
<feature type="chain" id="PRO_5035044153" evidence="3">
    <location>
        <begin position="26"/>
        <end position="661"/>
    </location>
</feature>
<dbReference type="SUPFAM" id="SSF53955">
    <property type="entry name" value="Lysozyme-like"/>
    <property type="match status" value="1"/>
</dbReference>
<dbReference type="Pfam" id="PF01464">
    <property type="entry name" value="SLT"/>
    <property type="match status" value="1"/>
</dbReference>
<dbReference type="Gene3D" id="1.25.20.10">
    <property type="entry name" value="Bacterial muramidases"/>
    <property type="match status" value="1"/>
</dbReference>
<evidence type="ECO:0000313" key="7">
    <source>
        <dbReference type="Proteomes" id="UP000053300"/>
    </source>
</evidence>
<dbReference type="PANTHER" id="PTHR37423">
    <property type="entry name" value="SOLUBLE LYTIC MUREIN TRANSGLYCOSYLASE-RELATED"/>
    <property type="match status" value="1"/>
</dbReference>
<organism evidence="6 7">
    <name type="scientific">Comamonas kerstersii</name>
    <dbReference type="NCBI Taxonomy" id="225992"/>
    <lineage>
        <taxon>Bacteria</taxon>
        <taxon>Pseudomonadati</taxon>
        <taxon>Pseudomonadota</taxon>
        <taxon>Betaproteobacteria</taxon>
        <taxon>Burkholderiales</taxon>
        <taxon>Comamonadaceae</taxon>
        <taxon>Comamonas</taxon>
    </lineage>
</organism>
<comment type="similarity">
    <text evidence="1">Belongs to the transglycosylase Slt family.</text>
</comment>
<proteinExistence type="inferred from homology"/>
<dbReference type="STRING" id="225992.B5M06_03415"/>
<dbReference type="InterPro" id="IPR008939">
    <property type="entry name" value="Lytic_TGlycosylase_superhlx_U"/>
</dbReference>
<dbReference type="GO" id="GO:0042597">
    <property type="term" value="C:periplasmic space"/>
    <property type="evidence" value="ECO:0007669"/>
    <property type="project" value="InterPro"/>
</dbReference>
<accession>A0A1V0BBY8</accession>
<evidence type="ECO:0000313" key="6">
    <source>
        <dbReference type="EMBL" id="KUF43708.1"/>
    </source>
</evidence>